<evidence type="ECO:0000313" key="1">
    <source>
        <dbReference type="EMBL" id="RDX53985.1"/>
    </source>
</evidence>
<sequence length="129" mass="14620">MPMVAARSLPYEWQRTTGRMSNNYLLVRKTPFASPQLRTSCAPFPVGVFYLNPSSYALHCRRSQETRRCAPAIHTSALEDHIHPCCSDPHPEDVTHPNPSSICYAYHVLSTRQGTLYFLVHISFAMLVV</sequence>
<dbReference type="EMBL" id="KZ857385">
    <property type="protein sequence ID" value="RDX53985.1"/>
    <property type="molecule type" value="Genomic_DNA"/>
</dbReference>
<organism evidence="1 2">
    <name type="scientific">Lentinus brumalis</name>
    <dbReference type="NCBI Taxonomy" id="2498619"/>
    <lineage>
        <taxon>Eukaryota</taxon>
        <taxon>Fungi</taxon>
        <taxon>Dikarya</taxon>
        <taxon>Basidiomycota</taxon>
        <taxon>Agaricomycotina</taxon>
        <taxon>Agaricomycetes</taxon>
        <taxon>Polyporales</taxon>
        <taxon>Polyporaceae</taxon>
        <taxon>Lentinus</taxon>
    </lineage>
</organism>
<keyword evidence="2" id="KW-1185">Reference proteome</keyword>
<accession>A0A371DN67</accession>
<proteinExistence type="predicted"/>
<dbReference type="Proteomes" id="UP000256964">
    <property type="component" value="Unassembled WGS sequence"/>
</dbReference>
<evidence type="ECO:0000313" key="2">
    <source>
        <dbReference type="Proteomes" id="UP000256964"/>
    </source>
</evidence>
<gene>
    <name evidence="1" type="ORF">OH76DRAFT_1398261</name>
</gene>
<name>A0A371DN67_9APHY</name>
<protein>
    <submittedName>
        <fullName evidence="1">Uncharacterized protein</fullName>
    </submittedName>
</protein>
<dbReference type="AlphaFoldDB" id="A0A371DN67"/>
<reference evidence="1 2" key="1">
    <citation type="journal article" date="2018" name="Biotechnol. Biofuels">
        <title>Integrative visual omics of the white-rot fungus Polyporus brumalis exposes the biotechnological potential of its oxidative enzymes for delignifying raw plant biomass.</title>
        <authorList>
            <person name="Miyauchi S."/>
            <person name="Rancon A."/>
            <person name="Drula E."/>
            <person name="Hage H."/>
            <person name="Chaduli D."/>
            <person name="Favel A."/>
            <person name="Grisel S."/>
            <person name="Henrissat B."/>
            <person name="Herpoel-Gimbert I."/>
            <person name="Ruiz-Duenas F.J."/>
            <person name="Chevret D."/>
            <person name="Hainaut M."/>
            <person name="Lin J."/>
            <person name="Wang M."/>
            <person name="Pangilinan J."/>
            <person name="Lipzen A."/>
            <person name="Lesage-Meessen L."/>
            <person name="Navarro D."/>
            <person name="Riley R."/>
            <person name="Grigoriev I.V."/>
            <person name="Zhou S."/>
            <person name="Raouche S."/>
            <person name="Rosso M.N."/>
        </authorList>
    </citation>
    <scope>NUCLEOTIDE SEQUENCE [LARGE SCALE GENOMIC DNA]</scope>
    <source>
        <strain evidence="1 2">BRFM 1820</strain>
    </source>
</reference>